<dbReference type="Proteomes" id="UP001320119">
    <property type="component" value="Chromosome"/>
</dbReference>
<accession>A0AAN2BM24</accession>
<organism evidence="1 2">
    <name type="scientific">Marinagarivorans cellulosilyticus</name>
    <dbReference type="NCBI Taxonomy" id="2721545"/>
    <lineage>
        <taxon>Bacteria</taxon>
        <taxon>Pseudomonadati</taxon>
        <taxon>Pseudomonadota</taxon>
        <taxon>Gammaproteobacteria</taxon>
        <taxon>Cellvibrionales</taxon>
        <taxon>Cellvibrionaceae</taxon>
        <taxon>Marinagarivorans</taxon>
    </lineage>
</organism>
<dbReference type="EMBL" id="AP023086">
    <property type="protein sequence ID" value="BCD99617.1"/>
    <property type="molecule type" value="Genomic_DNA"/>
</dbReference>
<sequence>MSSHCLVHANIALAKFPFDSQQMASFFEQVARINQIGYDTKGFVDEPELIDKGSCFNLKTAVKSRKYSQSLTAPDLRSIELMTNKVTTSIERNPVTAIAHESFPR</sequence>
<evidence type="ECO:0000313" key="1">
    <source>
        <dbReference type="EMBL" id="BCD99617.1"/>
    </source>
</evidence>
<dbReference type="AlphaFoldDB" id="A0AAN2BM24"/>
<name>A0AAN2BM24_9GAMM</name>
<reference evidence="1 2" key="1">
    <citation type="journal article" date="2022" name="IScience">
        <title>An ultrasensitive nanofiber-based assay for enzymatic hydrolysis and deep-sea microbial degradation of cellulose.</title>
        <authorList>
            <person name="Tsudome M."/>
            <person name="Tachioka M."/>
            <person name="Miyazaki M."/>
            <person name="Uchimura K."/>
            <person name="Tsuda M."/>
            <person name="Takaki Y."/>
            <person name="Deguchi S."/>
        </authorList>
    </citation>
    <scope>NUCLEOTIDE SEQUENCE [LARGE SCALE GENOMIC DNA]</scope>
    <source>
        <strain evidence="1 2">GE09</strain>
    </source>
</reference>
<protein>
    <submittedName>
        <fullName evidence="1">Uncharacterized protein</fullName>
    </submittedName>
</protein>
<proteinExistence type="predicted"/>
<evidence type="ECO:0000313" key="2">
    <source>
        <dbReference type="Proteomes" id="UP001320119"/>
    </source>
</evidence>
<keyword evidence="2" id="KW-1185">Reference proteome</keyword>
<dbReference type="RefSeq" id="WP_236984883.1">
    <property type="nucleotide sequence ID" value="NZ_AP023086.1"/>
</dbReference>
<gene>
    <name evidence="1" type="ORF">MARGE09_P3819</name>
</gene>
<dbReference type="KEGG" id="marq:MARGE09_P3819"/>